<name>A0A8C5AIP0_GADMO</name>
<evidence type="ECO:0000313" key="2">
    <source>
        <dbReference type="Proteomes" id="UP000694546"/>
    </source>
</evidence>
<protein>
    <recommendedName>
        <fullName evidence="3">Immunoglobulin V-set domain-containing protein</fullName>
    </recommendedName>
</protein>
<reference evidence="1" key="2">
    <citation type="submission" date="2025-09" db="UniProtKB">
        <authorList>
            <consortium name="Ensembl"/>
        </authorList>
    </citation>
    <scope>IDENTIFICATION</scope>
</reference>
<accession>A0A8C5AIP0</accession>
<reference evidence="1" key="1">
    <citation type="submission" date="2025-08" db="UniProtKB">
        <authorList>
            <consortium name="Ensembl"/>
        </authorList>
    </citation>
    <scope>IDENTIFICATION</scope>
</reference>
<keyword evidence="2" id="KW-1185">Reference proteome</keyword>
<dbReference type="Gene3D" id="2.60.40.10">
    <property type="entry name" value="Immunoglobulins"/>
    <property type="match status" value="1"/>
</dbReference>
<dbReference type="GO" id="GO:0005576">
    <property type="term" value="C:extracellular region"/>
    <property type="evidence" value="ECO:0007669"/>
    <property type="project" value="UniProtKB-ARBA"/>
</dbReference>
<dbReference type="GeneTree" id="ENSGT01030000240328"/>
<evidence type="ECO:0000313" key="1">
    <source>
        <dbReference type="Ensembl" id="ENSGMOP00000031941.1"/>
    </source>
</evidence>
<dbReference type="InterPro" id="IPR036179">
    <property type="entry name" value="Ig-like_dom_sf"/>
</dbReference>
<sequence length="100" mass="11428">NKITQSEPVVAKSMHITYSGLPTSNDFAWIRQKEEKGLEWIAYISGPSGSTKSYSESVQGRLTIFRDNDRHNVHLQMNQLESNPPKLCLFKLQEVYLCPT</sequence>
<evidence type="ECO:0008006" key="3">
    <source>
        <dbReference type="Google" id="ProtNLM"/>
    </source>
</evidence>
<dbReference type="InterPro" id="IPR050199">
    <property type="entry name" value="IgHV"/>
</dbReference>
<dbReference type="AlphaFoldDB" id="A0A8C5AIP0"/>
<dbReference type="Proteomes" id="UP000694546">
    <property type="component" value="Chromosome 2"/>
</dbReference>
<dbReference type="InterPro" id="IPR013783">
    <property type="entry name" value="Ig-like_fold"/>
</dbReference>
<dbReference type="Ensembl" id="ENSGMOT00000043748.1">
    <property type="protein sequence ID" value="ENSGMOP00000031941.1"/>
    <property type="gene ID" value="ENSGMOG00000029991.1"/>
</dbReference>
<dbReference type="GO" id="GO:0002250">
    <property type="term" value="P:adaptive immune response"/>
    <property type="evidence" value="ECO:0007669"/>
    <property type="project" value="UniProtKB-KW"/>
</dbReference>
<dbReference type="OMA" id="NTDIAWI"/>
<proteinExistence type="predicted"/>
<organism evidence="1 2">
    <name type="scientific">Gadus morhua</name>
    <name type="common">Atlantic cod</name>
    <dbReference type="NCBI Taxonomy" id="8049"/>
    <lineage>
        <taxon>Eukaryota</taxon>
        <taxon>Metazoa</taxon>
        <taxon>Chordata</taxon>
        <taxon>Craniata</taxon>
        <taxon>Vertebrata</taxon>
        <taxon>Euteleostomi</taxon>
        <taxon>Actinopterygii</taxon>
        <taxon>Neopterygii</taxon>
        <taxon>Teleostei</taxon>
        <taxon>Neoteleostei</taxon>
        <taxon>Acanthomorphata</taxon>
        <taxon>Zeiogadaria</taxon>
        <taxon>Gadariae</taxon>
        <taxon>Gadiformes</taxon>
        <taxon>Gadoidei</taxon>
        <taxon>Gadidae</taxon>
        <taxon>Gadus</taxon>
    </lineage>
</organism>
<dbReference type="PANTHER" id="PTHR23266">
    <property type="entry name" value="IMMUNOGLOBULIN HEAVY CHAIN"/>
    <property type="match status" value="1"/>
</dbReference>
<dbReference type="GO" id="GO:0019814">
    <property type="term" value="C:immunoglobulin complex"/>
    <property type="evidence" value="ECO:0007669"/>
    <property type="project" value="UniProtKB-KW"/>
</dbReference>
<dbReference type="SUPFAM" id="SSF48726">
    <property type="entry name" value="Immunoglobulin"/>
    <property type="match status" value="1"/>
</dbReference>